<dbReference type="Proteomes" id="UP000001744">
    <property type="component" value="Unassembled WGS sequence"/>
</dbReference>
<dbReference type="GeneID" id="7048102"/>
<evidence type="ECO:0000256" key="7">
    <source>
        <dbReference type="ARBA" id="ARBA00022989"/>
    </source>
</evidence>
<evidence type="ECO:0000256" key="11">
    <source>
        <dbReference type="SAM" id="MobiDB-lite"/>
    </source>
</evidence>
<dbReference type="InterPro" id="IPR051143">
    <property type="entry name" value="TrkH_K-transport"/>
</dbReference>
<feature type="compositionally biased region" description="Polar residues" evidence="11">
    <location>
        <begin position="273"/>
        <end position="282"/>
    </location>
</feature>
<feature type="region of interest" description="Disordered" evidence="11">
    <location>
        <begin position="817"/>
        <end position="844"/>
    </location>
</feature>
<keyword evidence="8 10" id="KW-0406">Ion transport</keyword>
<evidence type="ECO:0000256" key="3">
    <source>
        <dbReference type="ARBA" id="ARBA00022448"/>
    </source>
</evidence>
<keyword evidence="3 10" id="KW-0813">Transport</keyword>
<dbReference type="STRING" id="402676.B6K0G0"/>
<feature type="compositionally biased region" description="Polar residues" evidence="11">
    <location>
        <begin position="244"/>
        <end position="265"/>
    </location>
</feature>
<reference evidence="12 14" key="1">
    <citation type="journal article" date="2011" name="Science">
        <title>Comparative functional genomics of the fission yeasts.</title>
        <authorList>
            <person name="Rhind N."/>
            <person name="Chen Z."/>
            <person name="Yassour M."/>
            <person name="Thompson D.A."/>
            <person name="Haas B.J."/>
            <person name="Habib N."/>
            <person name="Wapinski I."/>
            <person name="Roy S."/>
            <person name="Lin M.F."/>
            <person name="Heiman D.I."/>
            <person name="Young S.K."/>
            <person name="Furuya K."/>
            <person name="Guo Y."/>
            <person name="Pidoux A."/>
            <person name="Chen H.M."/>
            <person name="Robbertse B."/>
            <person name="Goldberg J.M."/>
            <person name="Aoki K."/>
            <person name="Bayne E.H."/>
            <person name="Berlin A.M."/>
            <person name="Desjardins C.A."/>
            <person name="Dobbs E."/>
            <person name="Dukaj L."/>
            <person name="Fan L."/>
            <person name="FitzGerald M.G."/>
            <person name="French C."/>
            <person name="Gujja S."/>
            <person name="Hansen K."/>
            <person name="Keifenheim D."/>
            <person name="Levin J.Z."/>
            <person name="Mosher R.A."/>
            <person name="Mueller C.A."/>
            <person name="Pfiffner J."/>
            <person name="Priest M."/>
            <person name="Russ C."/>
            <person name="Smialowska A."/>
            <person name="Swoboda P."/>
            <person name="Sykes S.M."/>
            <person name="Vaughn M."/>
            <person name="Vengrova S."/>
            <person name="Yoder R."/>
            <person name="Zeng Q."/>
            <person name="Allshire R."/>
            <person name="Baulcombe D."/>
            <person name="Birren B.W."/>
            <person name="Brown W."/>
            <person name="Ekwall K."/>
            <person name="Kellis M."/>
            <person name="Leatherwood J."/>
            <person name="Levin H."/>
            <person name="Margalit H."/>
            <person name="Martienssen R."/>
            <person name="Nieduszynski C.A."/>
            <person name="Spatafora J.W."/>
            <person name="Friedman N."/>
            <person name="Dalgaard J.Z."/>
            <person name="Baumann P."/>
            <person name="Niki H."/>
            <person name="Regev A."/>
            <person name="Nusbaum C."/>
        </authorList>
    </citation>
    <scope>NUCLEOTIDE SEQUENCE [LARGE SCALE GENOMIC DNA]</scope>
    <source>
        <strain evidence="14">yFS275 / FY16936</strain>
    </source>
</reference>
<keyword evidence="4 10" id="KW-0633">Potassium transport</keyword>
<comment type="subcellular location">
    <subcellularLocation>
        <location evidence="1">Membrane</location>
        <topology evidence="1">Multi-pass membrane protein</topology>
    </subcellularLocation>
</comment>
<evidence type="ECO:0000256" key="10">
    <source>
        <dbReference type="PIRNR" id="PIRNR002450"/>
    </source>
</evidence>
<dbReference type="RefSeq" id="XP_002172603.1">
    <property type="nucleotide sequence ID" value="XM_002172567.2"/>
</dbReference>
<keyword evidence="7 10" id="KW-1133">Transmembrane helix</keyword>
<feature type="compositionally biased region" description="Polar residues" evidence="11">
    <location>
        <begin position="157"/>
        <end position="175"/>
    </location>
</feature>
<dbReference type="GO" id="GO:0140107">
    <property type="term" value="F:high-affinity potassium ion transmembrane transporter activity"/>
    <property type="evidence" value="ECO:0000318"/>
    <property type="project" value="GO_Central"/>
</dbReference>
<evidence type="ECO:0000313" key="12">
    <source>
        <dbReference type="EMBL" id="EEB06310.1"/>
    </source>
</evidence>
<evidence type="ECO:0000256" key="6">
    <source>
        <dbReference type="ARBA" id="ARBA00022958"/>
    </source>
</evidence>
<keyword evidence="9 10" id="KW-0472">Membrane</keyword>
<dbReference type="InterPro" id="IPR004773">
    <property type="entry name" value="K/Na_transp_Trk1/HKT1"/>
</dbReference>
<dbReference type="PANTHER" id="PTHR31064">
    <property type="entry name" value="POTASSIUM TRANSPORT PROTEIN DDB_G0292412-RELATED"/>
    <property type="match status" value="1"/>
</dbReference>
<evidence type="ECO:0000256" key="9">
    <source>
        <dbReference type="ARBA" id="ARBA00023136"/>
    </source>
</evidence>
<accession>B6K0G0</accession>
<comment type="similarity">
    <text evidence="2 10">Belongs to the TrkH potassium transport family.</text>
</comment>
<feature type="transmembrane region" description="Helical" evidence="10">
    <location>
        <begin position="661"/>
        <end position="679"/>
    </location>
</feature>
<feature type="transmembrane region" description="Helical" evidence="10">
    <location>
        <begin position="73"/>
        <end position="98"/>
    </location>
</feature>
<dbReference type="InterPro" id="IPR015958">
    <property type="entry name" value="Trk1_fungi"/>
</dbReference>
<dbReference type="eggNOG" id="KOG1341">
    <property type="taxonomic scope" value="Eukaryota"/>
</dbReference>
<proteinExistence type="inferred from homology"/>
<dbReference type="GO" id="GO:1990573">
    <property type="term" value="P:potassium ion import across plasma membrane"/>
    <property type="evidence" value="ECO:0000318"/>
    <property type="project" value="GO_Central"/>
</dbReference>
<keyword evidence="14" id="KW-1185">Reference proteome</keyword>
<evidence type="ECO:0000313" key="13">
    <source>
        <dbReference type="JaponicusDB" id="SJAG_01353"/>
    </source>
</evidence>
<keyword evidence="5 10" id="KW-0812">Transmembrane</keyword>
<dbReference type="PANTHER" id="PTHR31064:SF30">
    <property type="entry name" value="HIGH-AFFINITY POTASSIUM TRANSPORT PROTEIN-RELATED"/>
    <property type="match status" value="1"/>
</dbReference>
<dbReference type="GO" id="GO:0031520">
    <property type="term" value="C:plasma membrane of cell tip"/>
    <property type="evidence" value="ECO:0007669"/>
    <property type="project" value="EnsemblFungi"/>
</dbReference>
<feature type="region of interest" description="Disordered" evidence="11">
    <location>
        <begin position="311"/>
        <end position="375"/>
    </location>
</feature>
<dbReference type="JaponicusDB" id="SJAG_01353">
    <property type="gene designation" value="trk1"/>
</dbReference>
<keyword evidence="6 10" id="KW-0630">Potassium</keyword>
<dbReference type="OrthoDB" id="9999863at2759"/>
<name>B6K0G0_SCHJY</name>
<evidence type="ECO:0000256" key="4">
    <source>
        <dbReference type="ARBA" id="ARBA00022538"/>
    </source>
</evidence>
<dbReference type="PIRSF" id="PIRSF002450">
    <property type="entry name" value="K+_transpter_TRK"/>
    <property type="match status" value="1"/>
</dbReference>
<feature type="transmembrane region" description="Helical" evidence="10">
    <location>
        <begin position="536"/>
        <end position="561"/>
    </location>
</feature>
<dbReference type="GO" id="GO:0032178">
    <property type="term" value="C:medial membrane band"/>
    <property type="evidence" value="ECO:0007669"/>
    <property type="project" value="EnsemblFungi"/>
</dbReference>
<protein>
    <recommendedName>
        <fullName evidence="10">Potassium transport protein</fullName>
    </recommendedName>
</protein>
<dbReference type="InterPro" id="IPR003445">
    <property type="entry name" value="Cat_transpt"/>
</dbReference>
<feature type="transmembrane region" description="Helical" evidence="10">
    <location>
        <begin position="718"/>
        <end position="737"/>
    </location>
</feature>
<sequence>MWFSELRRVLPRYPFLLFHYSYILCLTLFGSILVYTGGTKIDYVDALFLASSAATQAGLNTVDLNTLSIWQQFVLYGITMITVPVWINGAISFLRLYWFRKKFKYVIRKMRVQRHLRKEERKKWKHQIDLEDNGLRGRPIRVLLPHENVNNKEDDGVSNSTFRCPDGTTSATRSSMEIHETNINDSLSNGLYESPMSSTSGSRNDPNADDVPSEIHSDYAVNAKDYRSNDIEMDDLHPRLRRQASISSEGQKSSRTLQRGSTSSTSDKDFLSPPQNVTSYSDTNLLSHSRLPSNMDTSTVSIYSAPPVRNYGVHESDLSSSRSSLSGTNDDDDDEDEDRRSDPHIAFTNIHKPSRNQRREQKRTAKRRRSFYSHREESKHLPLPLRWNRSFSLHTRTLTFDRFLSNAFRRKREGSIMSGRSRRTAMSLPYLSYSPTVDRNSAFVTLTKEQRDELGGIEYRALKSLCFLILFYFVFLHLVIFIMFLVFAYTAKGSERVIESYGLKRGWWAFFTSASVFNDLGFTLTPTSFIRFNLNIFILLTSSFFIIAGNTGFPCLFRFVIWCFYCIVPSSSGKKEALAFLLDHPRRCFTLLFPSKATWWLVFILVILNAIDLLIFMLLDLNNSTIKKIPTGYRVVNALFQSICTRTAGFTSVTLSELHPAVLVSYMVMMYISVFPVAINMRTTNVYEERSLGIYSAEEDGNASFIGTHIRQQLSYDLWYIFLGLFILCICEGHKITDYANRDFTIFNLLFEVVSAYGTVGLSTGVSTANCSLSGDFCTVSKLVIIALQIRGRHRGLPRAVDRAIMLPSEKNYLKEEEDYRRRQQGGNRMSRTYTYSTKQSTMG</sequence>
<dbReference type="OMA" id="RMTNDGI"/>
<evidence type="ECO:0000256" key="8">
    <source>
        <dbReference type="ARBA" id="ARBA00023065"/>
    </source>
</evidence>
<feature type="transmembrane region" description="Helical" evidence="10">
    <location>
        <begin position="12"/>
        <end position="35"/>
    </location>
</feature>
<dbReference type="GO" id="GO:0030007">
    <property type="term" value="P:intracellular potassium ion homeostasis"/>
    <property type="evidence" value="ECO:0000318"/>
    <property type="project" value="GO_Central"/>
</dbReference>
<feature type="compositionally biased region" description="Polar residues" evidence="11">
    <location>
        <begin position="825"/>
        <end position="844"/>
    </location>
</feature>
<feature type="region of interest" description="Disordered" evidence="11">
    <location>
        <begin position="146"/>
        <end position="213"/>
    </location>
</feature>
<organism evidence="12 14">
    <name type="scientific">Schizosaccharomyces japonicus (strain yFS275 / FY16936)</name>
    <name type="common">Fission yeast</name>
    <dbReference type="NCBI Taxonomy" id="402676"/>
    <lineage>
        <taxon>Eukaryota</taxon>
        <taxon>Fungi</taxon>
        <taxon>Dikarya</taxon>
        <taxon>Ascomycota</taxon>
        <taxon>Taphrinomycotina</taxon>
        <taxon>Schizosaccharomycetes</taxon>
        <taxon>Schizosaccharomycetales</taxon>
        <taxon>Schizosaccharomycetaceae</taxon>
        <taxon>Schizosaccharomyces</taxon>
    </lineage>
</organism>
<gene>
    <name evidence="13" type="primary">trk1</name>
    <name evidence="12" type="ORF">SJAG_01353</name>
</gene>
<evidence type="ECO:0000313" key="14">
    <source>
        <dbReference type="Proteomes" id="UP000001744"/>
    </source>
</evidence>
<feature type="region of interest" description="Disordered" evidence="11">
    <location>
        <begin position="243"/>
        <end position="282"/>
    </location>
</feature>
<feature type="compositionally biased region" description="Polar residues" evidence="11">
    <location>
        <begin position="183"/>
        <end position="205"/>
    </location>
</feature>
<dbReference type="EMBL" id="KE651168">
    <property type="protein sequence ID" value="EEB06310.1"/>
    <property type="molecule type" value="Genomic_DNA"/>
</dbReference>
<feature type="transmembrane region" description="Helical" evidence="10">
    <location>
        <begin position="465"/>
        <end position="487"/>
    </location>
</feature>
<dbReference type="VEuPathDB" id="FungiDB:SJAG_01353"/>
<dbReference type="NCBIfam" id="TIGR00934">
    <property type="entry name" value="2a38euk"/>
    <property type="match status" value="1"/>
</dbReference>
<dbReference type="Pfam" id="PF02386">
    <property type="entry name" value="TrkH"/>
    <property type="match status" value="1"/>
</dbReference>
<dbReference type="HOGENOM" id="CLU_005947_0_1_1"/>
<dbReference type="AlphaFoldDB" id="B6K0G0"/>
<evidence type="ECO:0000256" key="5">
    <source>
        <dbReference type="ARBA" id="ARBA00022692"/>
    </source>
</evidence>
<feature type="transmembrane region" description="Helical" evidence="10">
    <location>
        <begin position="599"/>
        <end position="619"/>
    </location>
</feature>
<dbReference type="GO" id="GO:0005886">
    <property type="term" value="C:plasma membrane"/>
    <property type="evidence" value="ECO:0000318"/>
    <property type="project" value="GO_Central"/>
</dbReference>
<evidence type="ECO:0000256" key="2">
    <source>
        <dbReference type="ARBA" id="ARBA00009137"/>
    </source>
</evidence>
<evidence type="ECO:0000256" key="1">
    <source>
        <dbReference type="ARBA" id="ARBA00004141"/>
    </source>
</evidence>
<feature type="transmembrane region" description="Helical" evidence="10">
    <location>
        <begin position="507"/>
        <end position="524"/>
    </location>
</feature>